<dbReference type="InterPro" id="IPR000792">
    <property type="entry name" value="Tscrpt_reg_LuxR_C"/>
</dbReference>
<dbReference type="SUPFAM" id="SSF46894">
    <property type="entry name" value="C-terminal effector domain of the bipartite response regulators"/>
    <property type="match status" value="1"/>
</dbReference>
<evidence type="ECO:0000256" key="1">
    <source>
        <dbReference type="ARBA" id="ARBA00023015"/>
    </source>
</evidence>
<evidence type="ECO:0000313" key="6">
    <source>
        <dbReference type="Proteomes" id="UP000036202"/>
    </source>
</evidence>
<proteinExistence type="predicted"/>
<keyword evidence="5" id="KW-0614">Plasmid</keyword>
<dbReference type="InterPro" id="IPR016032">
    <property type="entry name" value="Sig_transdc_resp-reg_C-effctor"/>
</dbReference>
<dbReference type="SMART" id="SM00421">
    <property type="entry name" value="HTH_LUXR"/>
    <property type="match status" value="1"/>
</dbReference>
<dbReference type="OrthoDB" id="2928395at2"/>
<evidence type="ECO:0000313" key="5">
    <source>
        <dbReference type="EMBL" id="AWG44369.1"/>
    </source>
</evidence>
<keyword evidence="6" id="KW-1185">Reference proteome</keyword>
<dbReference type="Gene3D" id="1.10.10.10">
    <property type="entry name" value="Winged helix-like DNA-binding domain superfamily/Winged helix DNA-binding domain"/>
    <property type="match status" value="1"/>
</dbReference>
<evidence type="ECO:0000259" key="4">
    <source>
        <dbReference type="PROSITE" id="PS50043"/>
    </source>
</evidence>
<name>A0A2S1LZX6_9BACI</name>
<dbReference type="Proteomes" id="UP000036202">
    <property type="component" value="Plasmid pbeh8"/>
</dbReference>
<gene>
    <name evidence="5" type="ORF">BEH_26665</name>
</gene>
<accession>A0A2S1LZX6</accession>
<dbReference type="PROSITE" id="PS50043">
    <property type="entry name" value="HTH_LUXR_2"/>
    <property type="match status" value="1"/>
</dbReference>
<dbReference type="InterPro" id="IPR036388">
    <property type="entry name" value="WH-like_DNA-bd_sf"/>
</dbReference>
<dbReference type="KEGG" id="beo:BEH_26665"/>
<dbReference type="CDD" id="cd06170">
    <property type="entry name" value="LuxR_C_like"/>
    <property type="match status" value="1"/>
</dbReference>
<reference evidence="5 6" key="1">
    <citation type="journal article" date="2015" name="PLoS ONE">
        <title>Genome Sequence of Bacillus endophyticus and Analysis of Its Companion Mechanism in the Ketogulonigenium vulgare-Bacillus Strain Consortium.</title>
        <authorList>
            <person name="Jia N."/>
            <person name="Du J."/>
            <person name="Ding M.Z."/>
            <person name="Gao F."/>
            <person name="Yuan Y.J."/>
        </authorList>
    </citation>
    <scope>NUCLEOTIDE SEQUENCE [LARGE SCALE GENOMIC DNA]</scope>
    <source>
        <strain evidence="5 6">Hbe603</strain>
        <plasmid evidence="6">pbeh8</plasmid>
    </source>
</reference>
<feature type="coiled-coil region" evidence="3">
    <location>
        <begin position="11"/>
        <end position="41"/>
    </location>
</feature>
<dbReference type="AlphaFoldDB" id="A0A2S1LZX6"/>
<geneLocation type="plasmid" evidence="6">
    <name>pbeh8</name>
</geneLocation>
<organism evidence="5 6">
    <name type="scientific">Priestia filamentosa</name>
    <dbReference type="NCBI Taxonomy" id="1402861"/>
    <lineage>
        <taxon>Bacteria</taxon>
        <taxon>Bacillati</taxon>
        <taxon>Bacillota</taxon>
        <taxon>Bacilli</taxon>
        <taxon>Bacillales</taxon>
        <taxon>Bacillaceae</taxon>
        <taxon>Priestia</taxon>
    </lineage>
</organism>
<keyword evidence="1" id="KW-0805">Transcription regulation</keyword>
<dbReference type="RefSeq" id="WP_063592799.1">
    <property type="nucleotide sequence ID" value="NZ_CP015330.1"/>
</dbReference>
<sequence>MDRKEKLLIGIENILSVASDLTQEIDRLERIEEECKFLKEQLFLAQFTRPEREIFELAIDGHSVTEMAEILFKERDTIKKQRRSIMRKLHVSSMEEAIQQYKKNTRKRSI</sequence>
<evidence type="ECO:0000256" key="3">
    <source>
        <dbReference type="SAM" id="Coils"/>
    </source>
</evidence>
<dbReference type="GO" id="GO:0006355">
    <property type="term" value="P:regulation of DNA-templated transcription"/>
    <property type="evidence" value="ECO:0007669"/>
    <property type="project" value="InterPro"/>
</dbReference>
<evidence type="ECO:0000256" key="2">
    <source>
        <dbReference type="ARBA" id="ARBA00023163"/>
    </source>
</evidence>
<dbReference type="Pfam" id="PF00196">
    <property type="entry name" value="GerE"/>
    <property type="match status" value="1"/>
</dbReference>
<keyword evidence="2" id="KW-0804">Transcription</keyword>
<dbReference type="EMBL" id="CP015330">
    <property type="protein sequence ID" value="AWG44369.1"/>
    <property type="molecule type" value="Genomic_DNA"/>
</dbReference>
<protein>
    <submittedName>
        <fullName evidence="5">LuxR family transcriptional regulator</fullName>
    </submittedName>
</protein>
<keyword evidence="3" id="KW-0175">Coiled coil</keyword>
<feature type="domain" description="HTH luxR-type" evidence="4">
    <location>
        <begin position="40"/>
        <end position="105"/>
    </location>
</feature>
<dbReference type="GO" id="GO:0003677">
    <property type="term" value="F:DNA binding"/>
    <property type="evidence" value="ECO:0007669"/>
    <property type="project" value="InterPro"/>
</dbReference>